<dbReference type="AlphaFoldDB" id="A0A917GLT5"/>
<dbReference type="InterPro" id="IPR012338">
    <property type="entry name" value="Beta-lactam/transpept-like"/>
</dbReference>
<dbReference type="InterPro" id="IPR050789">
    <property type="entry name" value="Diverse_Enzym_Activities"/>
</dbReference>
<dbReference type="Proteomes" id="UP000627715">
    <property type="component" value="Unassembled WGS sequence"/>
</dbReference>
<comment type="caution">
    <text evidence="2">The sequence shown here is derived from an EMBL/GenBank/DDBJ whole genome shotgun (WGS) entry which is preliminary data.</text>
</comment>
<dbReference type="Gene3D" id="3.40.710.10">
    <property type="entry name" value="DD-peptidase/beta-lactamase superfamily"/>
    <property type="match status" value="1"/>
</dbReference>
<protein>
    <submittedName>
        <fullName evidence="2">Hydrolase</fullName>
    </submittedName>
</protein>
<reference evidence="2" key="2">
    <citation type="submission" date="2020-09" db="EMBL/GenBank/DDBJ databases">
        <authorList>
            <person name="Sun Q."/>
            <person name="Zhou Y."/>
        </authorList>
    </citation>
    <scope>NUCLEOTIDE SEQUENCE</scope>
    <source>
        <strain evidence="2">CGMCC 1.15425</strain>
    </source>
</reference>
<proteinExistence type="predicted"/>
<dbReference type="Pfam" id="PF00144">
    <property type="entry name" value="Beta-lactamase"/>
    <property type="match status" value="1"/>
</dbReference>
<reference evidence="2" key="1">
    <citation type="journal article" date="2014" name="Int. J. Syst. Evol. Microbiol.">
        <title>Complete genome sequence of Corynebacterium casei LMG S-19264T (=DSM 44701T), isolated from a smear-ripened cheese.</title>
        <authorList>
            <consortium name="US DOE Joint Genome Institute (JGI-PGF)"/>
            <person name="Walter F."/>
            <person name="Albersmeier A."/>
            <person name="Kalinowski J."/>
            <person name="Ruckert C."/>
        </authorList>
    </citation>
    <scope>NUCLEOTIDE SEQUENCE</scope>
    <source>
        <strain evidence="2">CGMCC 1.15425</strain>
    </source>
</reference>
<feature type="domain" description="Beta-lactamase-related" evidence="1">
    <location>
        <begin position="157"/>
        <end position="431"/>
    </location>
</feature>
<dbReference type="RefSeq" id="WP_068811632.1">
    <property type="nucleotide sequence ID" value="NZ_BMIY01000002.1"/>
</dbReference>
<evidence type="ECO:0000313" key="3">
    <source>
        <dbReference type="Proteomes" id="UP000627715"/>
    </source>
</evidence>
<gene>
    <name evidence="2" type="ORF">GCM10011403_04690</name>
</gene>
<evidence type="ECO:0000259" key="1">
    <source>
        <dbReference type="Pfam" id="PF00144"/>
    </source>
</evidence>
<organism evidence="2 3">
    <name type="scientific">Pseudohongiella nitratireducens</name>
    <dbReference type="NCBI Taxonomy" id="1768907"/>
    <lineage>
        <taxon>Bacteria</taxon>
        <taxon>Pseudomonadati</taxon>
        <taxon>Pseudomonadota</taxon>
        <taxon>Gammaproteobacteria</taxon>
        <taxon>Pseudomonadales</taxon>
        <taxon>Pseudohongiellaceae</taxon>
        <taxon>Pseudohongiella</taxon>
    </lineage>
</organism>
<evidence type="ECO:0000313" key="2">
    <source>
        <dbReference type="EMBL" id="GGG50609.1"/>
    </source>
</evidence>
<dbReference type="SUPFAM" id="SSF56601">
    <property type="entry name" value="beta-lactamase/transpeptidase-like"/>
    <property type="match status" value="1"/>
</dbReference>
<sequence length="459" mass="50566">MKALKRTFWFLILPLIFLLTLLSFIGLTPTYLLNAPAVASGIGAKLLCSARYVSGFTPAQAKSDLIQYSPILEYLSISYDDENRQVTTSLQGLAETTASYRNGIGCYTEFSGYAARAEYEHSPLTPSPASWPAGNHVDTIQPAWQRLTDSIVSSDNEQGLNTRALLVVHNGEIVAESYAQQTDTETPLLGWSMAKSLSSIMIGNLVYTGRLQEDIQPVFAEWADDERQQITLQHLLTMTDGLSFIEDYSPGDDVTKMLFTGPAASDYAVSRPLLHEPGSHFHYSSGTATLLSRLYFLNTGASLESSLAAYRQDIARPLGFQHAVFEPDAAGVPVGSSYFFAPARDWARLGQLMLNKGTINGTRVVSEDWIEKSLQPGPAGNTSSYGYQWWLNTGGADKRWPSLPETTFSATGNRQQFMMMVPSENLIVVRLGWTSGQYPTDETVSRLLPENVLPLNELK</sequence>
<dbReference type="PANTHER" id="PTHR43283">
    <property type="entry name" value="BETA-LACTAMASE-RELATED"/>
    <property type="match status" value="1"/>
</dbReference>
<dbReference type="OrthoDB" id="119951at2"/>
<keyword evidence="2" id="KW-0378">Hydrolase</keyword>
<dbReference type="InterPro" id="IPR001466">
    <property type="entry name" value="Beta-lactam-related"/>
</dbReference>
<accession>A0A917GLT5</accession>
<name>A0A917GLT5_9GAMM</name>
<dbReference type="EMBL" id="BMIY01000002">
    <property type="protein sequence ID" value="GGG50609.1"/>
    <property type="molecule type" value="Genomic_DNA"/>
</dbReference>
<dbReference type="PANTHER" id="PTHR43283:SF7">
    <property type="entry name" value="BETA-LACTAMASE-RELATED DOMAIN-CONTAINING PROTEIN"/>
    <property type="match status" value="1"/>
</dbReference>
<keyword evidence="3" id="KW-1185">Reference proteome</keyword>
<dbReference type="GO" id="GO:0016787">
    <property type="term" value="F:hydrolase activity"/>
    <property type="evidence" value="ECO:0007669"/>
    <property type="project" value="UniProtKB-KW"/>
</dbReference>